<organism evidence="1 2">
    <name type="scientific">Rhabditophanes sp. KR3021</name>
    <dbReference type="NCBI Taxonomy" id="114890"/>
    <lineage>
        <taxon>Eukaryota</taxon>
        <taxon>Metazoa</taxon>
        <taxon>Ecdysozoa</taxon>
        <taxon>Nematoda</taxon>
        <taxon>Chromadorea</taxon>
        <taxon>Rhabditida</taxon>
        <taxon>Tylenchina</taxon>
        <taxon>Panagrolaimomorpha</taxon>
        <taxon>Strongyloidoidea</taxon>
        <taxon>Alloionematidae</taxon>
        <taxon>Rhabditophanes</taxon>
    </lineage>
</organism>
<dbReference type="Proteomes" id="UP000095286">
    <property type="component" value="Unplaced"/>
</dbReference>
<name>A0AC35TJS3_9BILA</name>
<evidence type="ECO:0000313" key="1">
    <source>
        <dbReference type="Proteomes" id="UP000095286"/>
    </source>
</evidence>
<reference evidence="2" key="1">
    <citation type="submission" date="2016-11" db="UniProtKB">
        <authorList>
            <consortium name="WormBaseParasite"/>
        </authorList>
    </citation>
    <scope>IDENTIFICATION</scope>
    <source>
        <strain evidence="2">KR3021</strain>
    </source>
</reference>
<dbReference type="WBParaSite" id="RSKR_0000151250.1">
    <property type="protein sequence ID" value="RSKR_0000151250.1"/>
    <property type="gene ID" value="RSKR_0000151250"/>
</dbReference>
<proteinExistence type="predicted"/>
<evidence type="ECO:0000313" key="2">
    <source>
        <dbReference type="WBParaSite" id="RSKR_0000151250.1"/>
    </source>
</evidence>
<sequence length="110" mass="12916">MRTQYEVLNKKLKGQTEEFIGKRFWDAVSLDKSPQLYHVYVESESSELLETKANIEHAIGKSHPSLSNCRANQTMRFIQLLYTETPQKQGDYPYQYLLGEDESYRTFKIS</sequence>
<protein>
    <submittedName>
        <fullName evidence="2">Antibiotic biosynthesis monooxygenase</fullName>
    </submittedName>
</protein>
<accession>A0AC35TJS3</accession>